<dbReference type="Gene3D" id="2.30.40.10">
    <property type="entry name" value="Urease, subunit C, domain 1"/>
    <property type="match status" value="1"/>
</dbReference>
<dbReference type="InterPro" id="IPR033932">
    <property type="entry name" value="YtcJ-like"/>
</dbReference>
<dbReference type="InterPro" id="IPR013108">
    <property type="entry name" value="Amidohydro_3"/>
</dbReference>
<proteinExistence type="predicted"/>
<dbReference type="SUPFAM" id="SSF51556">
    <property type="entry name" value="Metallo-dependent hydrolases"/>
    <property type="match status" value="1"/>
</dbReference>
<dbReference type="EMBL" id="BAAANO010000005">
    <property type="protein sequence ID" value="GAA2001301.1"/>
    <property type="molecule type" value="Genomic_DNA"/>
</dbReference>
<feature type="domain" description="Amidohydrolase 3" evidence="1">
    <location>
        <begin position="60"/>
        <end position="541"/>
    </location>
</feature>
<dbReference type="Proteomes" id="UP001500755">
    <property type="component" value="Unassembled WGS sequence"/>
</dbReference>
<evidence type="ECO:0000259" key="1">
    <source>
        <dbReference type="Pfam" id="PF07969"/>
    </source>
</evidence>
<evidence type="ECO:0000313" key="2">
    <source>
        <dbReference type="EMBL" id="GAA2001301.1"/>
    </source>
</evidence>
<organism evidence="2 3">
    <name type="scientific">Brevibacterium samyangense</name>
    <dbReference type="NCBI Taxonomy" id="366888"/>
    <lineage>
        <taxon>Bacteria</taxon>
        <taxon>Bacillati</taxon>
        <taxon>Actinomycetota</taxon>
        <taxon>Actinomycetes</taxon>
        <taxon>Micrococcales</taxon>
        <taxon>Brevibacteriaceae</taxon>
        <taxon>Brevibacterium</taxon>
    </lineage>
</organism>
<dbReference type="Pfam" id="PF07969">
    <property type="entry name" value="Amidohydro_3"/>
    <property type="match status" value="1"/>
</dbReference>
<comment type="caution">
    <text evidence="2">The sequence shown here is derived from an EMBL/GenBank/DDBJ whole genome shotgun (WGS) entry which is preliminary data.</text>
</comment>
<dbReference type="SUPFAM" id="SSF51338">
    <property type="entry name" value="Composite domain of metallo-dependent hydrolases"/>
    <property type="match status" value="1"/>
</dbReference>
<gene>
    <name evidence="2" type="ORF">GCM10009755_07120</name>
</gene>
<dbReference type="Gene3D" id="3.20.20.140">
    <property type="entry name" value="Metal-dependent hydrolases"/>
    <property type="match status" value="1"/>
</dbReference>
<reference evidence="3" key="1">
    <citation type="journal article" date="2019" name="Int. J. Syst. Evol. Microbiol.">
        <title>The Global Catalogue of Microorganisms (GCM) 10K type strain sequencing project: providing services to taxonomists for standard genome sequencing and annotation.</title>
        <authorList>
            <consortium name="The Broad Institute Genomics Platform"/>
            <consortium name="The Broad Institute Genome Sequencing Center for Infectious Disease"/>
            <person name="Wu L."/>
            <person name="Ma J."/>
        </authorList>
    </citation>
    <scope>NUCLEOTIDE SEQUENCE [LARGE SCALE GENOMIC DNA]</scope>
    <source>
        <strain evidence="3">JCM 14546</strain>
    </source>
</reference>
<keyword evidence="3" id="KW-1185">Reference proteome</keyword>
<dbReference type="Gene3D" id="3.10.310.70">
    <property type="match status" value="1"/>
</dbReference>
<accession>A0ABP5EPI9</accession>
<dbReference type="RefSeq" id="WP_344307025.1">
    <property type="nucleotide sequence ID" value="NZ_BAAANO010000005.1"/>
</dbReference>
<sequence>MSSRPASSQLFTHARVFTGEGFSDPTSLFVAGGRIVALGPEAEAAAAAHAGSGITSLAPETVDLAGGYLMPGFVESHGHPTMYGGSLIDVDVRPSAVQSITEIQKQVSIALEDAEPGQWIRARGWDETYILEGRVPTRDDLDEVAPDNPVVLERTCGHMRVVNSAALTASGVDESVEDPAGGRFARDGNGRLTGLVQEDAMKSIAVPKHTDEELARGFALAQEDFAAWGVTCVNDLWTSAQSVRLYTRLAQEGALRLRVRPWLGAIDMSGMTGLLYSAVGAGITSGYGNDLVRIQGVKFVLDGAMGGRTAAVTCPFEGTDNHGILLQADTEALAAHFRVAADGGLRLAIHGIGDAAIEQALEALERIDREDWIKENRIRIEHCSLPTDSQLDRMVEWNLVASSSVGFVYHLGDSYINVLGEERVKRVFPHRTFIDRGIVAPGNSDIPVTNGNPWEGIYGLVTRTTRTGRVMDTEQNVTLAEAIAAYTRDGAYGTFEENDFGTLEVGKFADMQVYTENPFDLAPEQWLELAPQRVFLGGSQVWSAP</sequence>
<dbReference type="InterPro" id="IPR032466">
    <property type="entry name" value="Metal_Hydrolase"/>
</dbReference>
<dbReference type="PANTHER" id="PTHR22642:SF2">
    <property type="entry name" value="PROTEIN LONG AFTER FAR-RED 3"/>
    <property type="match status" value="1"/>
</dbReference>
<evidence type="ECO:0000313" key="3">
    <source>
        <dbReference type="Proteomes" id="UP001500755"/>
    </source>
</evidence>
<dbReference type="InterPro" id="IPR011059">
    <property type="entry name" value="Metal-dep_hydrolase_composite"/>
</dbReference>
<protein>
    <submittedName>
        <fullName evidence="2">Amidohydrolase</fullName>
    </submittedName>
</protein>
<dbReference type="CDD" id="cd01300">
    <property type="entry name" value="YtcJ_like"/>
    <property type="match status" value="1"/>
</dbReference>
<dbReference type="PANTHER" id="PTHR22642">
    <property type="entry name" value="IMIDAZOLONEPROPIONASE"/>
    <property type="match status" value="1"/>
</dbReference>
<name>A0ABP5EPI9_9MICO</name>